<keyword evidence="2 4" id="KW-0479">Metal-binding</keyword>
<sequence>MRLLPILGLLTILAGAAHAQTPSASKGQKIAQTYCASCHAVGRTGKSPNPKSPPFRTLHDRYPVEDIQEALVEGISTGHHGMPEFTFDEASSNDLIAYLKTLERRKK</sequence>
<dbReference type="EMBL" id="JBHTLQ010000012">
    <property type="protein sequence ID" value="MFD1190348.1"/>
    <property type="molecule type" value="Genomic_DNA"/>
</dbReference>
<evidence type="ECO:0000259" key="6">
    <source>
        <dbReference type="PROSITE" id="PS51007"/>
    </source>
</evidence>
<feature type="domain" description="Cytochrome c" evidence="6">
    <location>
        <begin position="22"/>
        <end position="103"/>
    </location>
</feature>
<dbReference type="SUPFAM" id="SSF46626">
    <property type="entry name" value="Cytochrome c"/>
    <property type="match status" value="1"/>
</dbReference>
<evidence type="ECO:0000313" key="8">
    <source>
        <dbReference type="Proteomes" id="UP001597216"/>
    </source>
</evidence>
<dbReference type="RefSeq" id="WP_374347626.1">
    <property type="nucleotide sequence ID" value="NZ_JBHTLQ010000012.1"/>
</dbReference>
<dbReference type="Pfam" id="PF13442">
    <property type="entry name" value="Cytochrome_CBB3"/>
    <property type="match status" value="1"/>
</dbReference>
<evidence type="ECO:0000256" key="3">
    <source>
        <dbReference type="ARBA" id="ARBA00023004"/>
    </source>
</evidence>
<evidence type="ECO:0000313" key="7">
    <source>
        <dbReference type="EMBL" id="MFD1190348.1"/>
    </source>
</evidence>
<feature type="chain" id="PRO_5047305206" evidence="5">
    <location>
        <begin position="20"/>
        <end position="107"/>
    </location>
</feature>
<keyword evidence="3 4" id="KW-0408">Iron</keyword>
<accession>A0ABW3T019</accession>
<comment type="caution">
    <text evidence="7">The sequence shown here is derived from an EMBL/GenBank/DDBJ whole genome shotgun (WGS) entry which is preliminary data.</text>
</comment>
<protein>
    <submittedName>
        <fullName evidence="7">Cytochrome c</fullName>
    </submittedName>
</protein>
<organism evidence="7 8">
    <name type="scientific">Phenylobacterium conjunctum</name>
    <dbReference type="NCBI Taxonomy" id="1298959"/>
    <lineage>
        <taxon>Bacteria</taxon>
        <taxon>Pseudomonadati</taxon>
        <taxon>Pseudomonadota</taxon>
        <taxon>Alphaproteobacteria</taxon>
        <taxon>Caulobacterales</taxon>
        <taxon>Caulobacteraceae</taxon>
        <taxon>Phenylobacterium</taxon>
    </lineage>
</organism>
<gene>
    <name evidence="7" type="ORF">ACFQ27_07130</name>
</gene>
<keyword evidence="5" id="KW-0732">Signal</keyword>
<feature type="signal peptide" evidence="5">
    <location>
        <begin position="1"/>
        <end position="19"/>
    </location>
</feature>
<dbReference type="InterPro" id="IPR009056">
    <property type="entry name" value="Cyt_c-like_dom"/>
</dbReference>
<dbReference type="Proteomes" id="UP001597216">
    <property type="component" value="Unassembled WGS sequence"/>
</dbReference>
<keyword evidence="1 4" id="KW-0349">Heme</keyword>
<evidence type="ECO:0000256" key="4">
    <source>
        <dbReference type="PROSITE-ProRule" id="PRU00433"/>
    </source>
</evidence>
<evidence type="ECO:0000256" key="1">
    <source>
        <dbReference type="ARBA" id="ARBA00022617"/>
    </source>
</evidence>
<reference evidence="8" key="1">
    <citation type="journal article" date="2019" name="Int. J. Syst. Evol. Microbiol.">
        <title>The Global Catalogue of Microorganisms (GCM) 10K type strain sequencing project: providing services to taxonomists for standard genome sequencing and annotation.</title>
        <authorList>
            <consortium name="The Broad Institute Genomics Platform"/>
            <consortium name="The Broad Institute Genome Sequencing Center for Infectious Disease"/>
            <person name="Wu L."/>
            <person name="Ma J."/>
        </authorList>
    </citation>
    <scope>NUCLEOTIDE SEQUENCE [LARGE SCALE GENOMIC DNA]</scope>
    <source>
        <strain evidence="8">CCUG 55074</strain>
    </source>
</reference>
<dbReference type="PROSITE" id="PS51007">
    <property type="entry name" value="CYTC"/>
    <property type="match status" value="1"/>
</dbReference>
<name>A0ABW3T019_9CAUL</name>
<dbReference type="Gene3D" id="1.10.760.10">
    <property type="entry name" value="Cytochrome c-like domain"/>
    <property type="match status" value="1"/>
</dbReference>
<evidence type="ECO:0000256" key="2">
    <source>
        <dbReference type="ARBA" id="ARBA00022723"/>
    </source>
</evidence>
<keyword evidence="8" id="KW-1185">Reference proteome</keyword>
<dbReference type="InterPro" id="IPR036909">
    <property type="entry name" value="Cyt_c-like_dom_sf"/>
</dbReference>
<proteinExistence type="predicted"/>
<evidence type="ECO:0000256" key="5">
    <source>
        <dbReference type="SAM" id="SignalP"/>
    </source>
</evidence>